<dbReference type="AlphaFoldDB" id="A0A084AZQ6"/>
<feature type="region of interest" description="Disordered" evidence="1">
    <location>
        <begin position="1"/>
        <end position="60"/>
    </location>
</feature>
<keyword evidence="3" id="KW-1185">Reference proteome</keyword>
<dbReference type="EMBL" id="KL648424">
    <property type="protein sequence ID" value="KEY70785.1"/>
    <property type="molecule type" value="Genomic_DNA"/>
</dbReference>
<accession>A0A084AZQ6</accession>
<protein>
    <submittedName>
        <fullName evidence="2">Uncharacterized protein</fullName>
    </submittedName>
</protein>
<reference evidence="2 3" key="1">
    <citation type="journal article" date="2014" name="BMC Genomics">
        <title>Comparative genome sequencing reveals chemotype-specific gene clusters in the toxigenic black mold Stachybotrys.</title>
        <authorList>
            <person name="Semeiks J."/>
            <person name="Borek D."/>
            <person name="Otwinowski Z."/>
            <person name="Grishin N.V."/>
        </authorList>
    </citation>
    <scope>NUCLEOTIDE SEQUENCE [LARGE SCALE GENOMIC DNA]</scope>
    <source>
        <strain evidence="3">CBS 109288 / IBT 7711</strain>
    </source>
</reference>
<gene>
    <name evidence="2" type="ORF">S7711_03280</name>
</gene>
<evidence type="ECO:0000313" key="2">
    <source>
        <dbReference type="EMBL" id="KEY70785.1"/>
    </source>
</evidence>
<dbReference type="HOGENOM" id="CLU_150129_1_1_1"/>
<proteinExistence type="predicted"/>
<dbReference type="Proteomes" id="UP000028045">
    <property type="component" value="Unassembled WGS sequence"/>
</dbReference>
<name>A0A084AZQ6_STACB</name>
<evidence type="ECO:0000313" key="3">
    <source>
        <dbReference type="Proteomes" id="UP000028045"/>
    </source>
</evidence>
<organism evidence="2 3">
    <name type="scientific">Stachybotrys chartarum (strain CBS 109288 / IBT 7711)</name>
    <name type="common">Toxic black mold</name>
    <name type="synonym">Stilbospora chartarum</name>
    <dbReference type="NCBI Taxonomy" id="1280523"/>
    <lineage>
        <taxon>Eukaryota</taxon>
        <taxon>Fungi</taxon>
        <taxon>Dikarya</taxon>
        <taxon>Ascomycota</taxon>
        <taxon>Pezizomycotina</taxon>
        <taxon>Sordariomycetes</taxon>
        <taxon>Hypocreomycetidae</taxon>
        <taxon>Hypocreales</taxon>
        <taxon>Stachybotryaceae</taxon>
        <taxon>Stachybotrys</taxon>
    </lineage>
</organism>
<evidence type="ECO:0000256" key="1">
    <source>
        <dbReference type="SAM" id="MobiDB-lite"/>
    </source>
</evidence>
<feature type="compositionally biased region" description="Polar residues" evidence="1">
    <location>
        <begin position="9"/>
        <end position="29"/>
    </location>
</feature>
<sequence length="79" mass="8438">MGLPVFTADNASTGSNQTSSSRDVNPANAQQQQQQSRAVGAGANTGAGMTRPKTEAENEADRLYEERIEEEYARMEGGC</sequence>